<dbReference type="EMBL" id="DXET01000210">
    <property type="protein sequence ID" value="HIX82156.1"/>
    <property type="molecule type" value="Genomic_DNA"/>
</dbReference>
<keyword evidence="1" id="KW-0472">Membrane</keyword>
<protein>
    <recommendedName>
        <fullName evidence="4">DUF4375 domain-containing protein</fullName>
    </recommendedName>
</protein>
<proteinExistence type="predicted"/>
<accession>A0A9D1XMY0</accession>
<reference evidence="2" key="1">
    <citation type="journal article" date="2021" name="PeerJ">
        <title>Extensive microbial diversity within the chicken gut microbiome revealed by metagenomics and culture.</title>
        <authorList>
            <person name="Gilroy R."/>
            <person name="Ravi A."/>
            <person name="Getino M."/>
            <person name="Pursley I."/>
            <person name="Horton D.L."/>
            <person name="Alikhan N.F."/>
            <person name="Baker D."/>
            <person name="Gharbi K."/>
            <person name="Hall N."/>
            <person name="Watson M."/>
            <person name="Adriaenssens E.M."/>
            <person name="Foster-Nyarko E."/>
            <person name="Jarju S."/>
            <person name="Secka A."/>
            <person name="Antonio M."/>
            <person name="Oren A."/>
            <person name="Chaudhuri R.R."/>
            <person name="La Ragione R."/>
            <person name="Hildebrand F."/>
            <person name="Pallen M.J."/>
        </authorList>
    </citation>
    <scope>NUCLEOTIDE SEQUENCE</scope>
    <source>
        <strain evidence="2">ChiGjej1B1-14440</strain>
    </source>
</reference>
<evidence type="ECO:0008006" key="4">
    <source>
        <dbReference type="Google" id="ProtNLM"/>
    </source>
</evidence>
<dbReference type="Proteomes" id="UP000886724">
    <property type="component" value="Unassembled WGS sequence"/>
</dbReference>
<sequence length="217" mass="25327">MEYSIIWTLFLIGCAFIFFSYGKKIRKYQKIRKEQQIQYEDNREKYRHFTSELFDETPDEEMTHAVLFHIMGKEDKIFESDEIGNLIDVLTHSELLIYTIYQVELSLEGGRGSLHTFFIKEPYCTYRPYVKEAFEAVDCHEIAELMVAADKLATAIENDEEIDIDDGSDYGNYNFSDFTNALASALKTSGILLKAAKFIREHKDEFIDAEDKEENDE</sequence>
<feature type="transmembrane region" description="Helical" evidence="1">
    <location>
        <begin position="6"/>
        <end position="22"/>
    </location>
</feature>
<organism evidence="2 3">
    <name type="scientific">Candidatus Erysipelatoclostridium merdavium</name>
    <dbReference type="NCBI Taxonomy" id="2838566"/>
    <lineage>
        <taxon>Bacteria</taxon>
        <taxon>Bacillati</taxon>
        <taxon>Bacillota</taxon>
        <taxon>Erysipelotrichia</taxon>
        <taxon>Erysipelotrichales</taxon>
        <taxon>Erysipelotrichales incertae sedis</taxon>
    </lineage>
</organism>
<evidence type="ECO:0000256" key="1">
    <source>
        <dbReference type="SAM" id="Phobius"/>
    </source>
</evidence>
<evidence type="ECO:0000313" key="2">
    <source>
        <dbReference type="EMBL" id="HIX82156.1"/>
    </source>
</evidence>
<reference evidence="2" key="2">
    <citation type="submission" date="2021-04" db="EMBL/GenBank/DDBJ databases">
        <authorList>
            <person name="Gilroy R."/>
        </authorList>
    </citation>
    <scope>NUCLEOTIDE SEQUENCE</scope>
    <source>
        <strain evidence="2">ChiGjej1B1-14440</strain>
    </source>
</reference>
<evidence type="ECO:0000313" key="3">
    <source>
        <dbReference type="Proteomes" id="UP000886724"/>
    </source>
</evidence>
<dbReference type="AlphaFoldDB" id="A0A9D1XMY0"/>
<comment type="caution">
    <text evidence="2">The sequence shown here is derived from an EMBL/GenBank/DDBJ whole genome shotgun (WGS) entry which is preliminary data.</text>
</comment>
<keyword evidence="1" id="KW-1133">Transmembrane helix</keyword>
<name>A0A9D1XMY0_9FIRM</name>
<gene>
    <name evidence="2" type="ORF">H9980_09345</name>
</gene>
<keyword evidence="1" id="KW-0812">Transmembrane</keyword>